<dbReference type="GO" id="GO:1902201">
    <property type="term" value="P:negative regulation of bacterial-type flagellum-dependent cell motility"/>
    <property type="evidence" value="ECO:0007669"/>
    <property type="project" value="TreeGrafter"/>
</dbReference>
<dbReference type="PANTHER" id="PTHR45138">
    <property type="entry name" value="REGULATORY COMPONENTS OF SENSORY TRANSDUCTION SYSTEM"/>
    <property type="match status" value="1"/>
</dbReference>
<dbReference type="GO" id="GO:0005886">
    <property type="term" value="C:plasma membrane"/>
    <property type="evidence" value="ECO:0007669"/>
    <property type="project" value="TreeGrafter"/>
</dbReference>
<name>A0A0F6W557_9BACT</name>
<dbReference type="EC" id="2.7.7.65" evidence="1"/>
<dbReference type="PROSITE" id="PS50887">
    <property type="entry name" value="GGDEF"/>
    <property type="match status" value="1"/>
</dbReference>
<dbReference type="STRING" id="927083.DB32_004695"/>
<dbReference type="NCBIfam" id="TIGR00254">
    <property type="entry name" value="GGDEF"/>
    <property type="match status" value="1"/>
</dbReference>
<comment type="catalytic activity">
    <reaction evidence="2">
        <text>2 GTP = 3',3'-c-di-GMP + 2 diphosphate</text>
        <dbReference type="Rhea" id="RHEA:24898"/>
        <dbReference type="ChEBI" id="CHEBI:33019"/>
        <dbReference type="ChEBI" id="CHEBI:37565"/>
        <dbReference type="ChEBI" id="CHEBI:58805"/>
        <dbReference type="EC" id="2.7.7.65"/>
    </reaction>
</comment>
<organism evidence="6 7">
    <name type="scientific">Sandaracinus amylolyticus</name>
    <dbReference type="NCBI Taxonomy" id="927083"/>
    <lineage>
        <taxon>Bacteria</taxon>
        <taxon>Pseudomonadati</taxon>
        <taxon>Myxococcota</taxon>
        <taxon>Polyangia</taxon>
        <taxon>Polyangiales</taxon>
        <taxon>Sandaracinaceae</taxon>
        <taxon>Sandaracinus</taxon>
    </lineage>
</organism>
<dbReference type="Pfam" id="PF00990">
    <property type="entry name" value="GGDEF"/>
    <property type="match status" value="1"/>
</dbReference>
<feature type="modified residue" description="4-aspartylphosphate" evidence="3">
    <location>
        <position position="63"/>
    </location>
</feature>
<evidence type="ECO:0000256" key="3">
    <source>
        <dbReference type="PROSITE-ProRule" id="PRU00169"/>
    </source>
</evidence>
<dbReference type="GO" id="GO:0043709">
    <property type="term" value="P:cell adhesion involved in single-species biofilm formation"/>
    <property type="evidence" value="ECO:0007669"/>
    <property type="project" value="TreeGrafter"/>
</dbReference>
<dbReference type="PANTHER" id="PTHR45138:SF9">
    <property type="entry name" value="DIGUANYLATE CYCLASE DGCM-RELATED"/>
    <property type="match status" value="1"/>
</dbReference>
<dbReference type="InterPro" id="IPR050469">
    <property type="entry name" value="Diguanylate_Cyclase"/>
</dbReference>
<evidence type="ECO:0000259" key="4">
    <source>
        <dbReference type="PROSITE" id="PS50110"/>
    </source>
</evidence>
<dbReference type="GO" id="GO:0000160">
    <property type="term" value="P:phosphorelay signal transduction system"/>
    <property type="evidence" value="ECO:0007669"/>
    <property type="project" value="InterPro"/>
</dbReference>
<dbReference type="RefSeq" id="WP_053234793.1">
    <property type="nucleotide sequence ID" value="NZ_CP011125.1"/>
</dbReference>
<dbReference type="EMBL" id="CP011125">
    <property type="protein sequence ID" value="AKF07546.1"/>
    <property type="molecule type" value="Genomic_DNA"/>
</dbReference>
<evidence type="ECO:0000259" key="5">
    <source>
        <dbReference type="PROSITE" id="PS50887"/>
    </source>
</evidence>
<dbReference type="GO" id="GO:0052621">
    <property type="term" value="F:diguanylate cyclase activity"/>
    <property type="evidence" value="ECO:0007669"/>
    <property type="project" value="UniProtKB-EC"/>
</dbReference>
<dbReference type="CDD" id="cd17574">
    <property type="entry name" value="REC_OmpR"/>
    <property type="match status" value="1"/>
</dbReference>
<dbReference type="InterPro" id="IPR001789">
    <property type="entry name" value="Sig_transdc_resp-reg_receiver"/>
</dbReference>
<evidence type="ECO:0000313" key="7">
    <source>
        <dbReference type="Proteomes" id="UP000034883"/>
    </source>
</evidence>
<dbReference type="KEGG" id="samy:DB32_004695"/>
<dbReference type="Pfam" id="PF00072">
    <property type="entry name" value="Response_reg"/>
    <property type="match status" value="1"/>
</dbReference>
<dbReference type="AlphaFoldDB" id="A0A0F6W557"/>
<feature type="domain" description="Response regulatory" evidence="4">
    <location>
        <begin position="14"/>
        <end position="131"/>
    </location>
</feature>
<proteinExistence type="predicted"/>
<dbReference type="OrthoDB" id="9778432at2"/>
<dbReference type="InterPro" id="IPR029787">
    <property type="entry name" value="Nucleotide_cyclase"/>
</dbReference>
<dbReference type="SUPFAM" id="SSF55073">
    <property type="entry name" value="Nucleotide cyclase"/>
    <property type="match status" value="1"/>
</dbReference>
<dbReference type="InterPro" id="IPR011006">
    <property type="entry name" value="CheY-like_superfamily"/>
</dbReference>
<dbReference type="SUPFAM" id="SSF52172">
    <property type="entry name" value="CheY-like"/>
    <property type="match status" value="1"/>
</dbReference>
<dbReference type="CDD" id="cd01949">
    <property type="entry name" value="GGDEF"/>
    <property type="match status" value="1"/>
</dbReference>
<dbReference type="InterPro" id="IPR000160">
    <property type="entry name" value="GGDEF_dom"/>
</dbReference>
<accession>A0A0F6W557</accession>
<evidence type="ECO:0000256" key="1">
    <source>
        <dbReference type="ARBA" id="ARBA00012528"/>
    </source>
</evidence>
<reference evidence="6 7" key="1">
    <citation type="submission" date="2015-03" db="EMBL/GenBank/DDBJ databases">
        <title>Genome assembly of Sandaracinus amylolyticus DSM 53668.</title>
        <authorList>
            <person name="Sharma G."/>
            <person name="Subramanian S."/>
        </authorList>
    </citation>
    <scope>NUCLEOTIDE SEQUENCE [LARGE SCALE GENOMIC DNA]</scope>
    <source>
        <strain evidence="6 7">DSM 53668</strain>
    </source>
</reference>
<evidence type="ECO:0000313" key="6">
    <source>
        <dbReference type="EMBL" id="AKF07546.1"/>
    </source>
</evidence>
<dbReference type="PROSITE" id="PS50110">
    <property type="entry name" value="RESPONSE_REGULATORY"/>
    <property type="match status" value="1"/>
</dbReference>
<dbReference type="Gene3D" id="6.10.250.690">
    <property type="match status" value="1"/>
</dbReference>
<dbReference type="Gene3D" id="3.30.70.270">
    <property type="match status" value="1"/>
</dbReference>
<sequence>METARGSAPPPPARIAVVDDDRVTREYVAGLLRGHGYRVIAVDGAQKLLDLHRQGQVDLVLLDVMMEGLSGVDCCRILKSTTPPEIFVPVILVTGRTDPESRIEGLRIGADDYVTKPFDERELLARVEAMLRIKRSHDDLGAARERLQRLAVQDELTGLYNVRYLNSRLTEEYKRAERHRDPLALAMIDVDHFKQVNDRFGHEAGDAVLREVGVRLKKSVREIDVVTRYGGEEFVVLLPSTHLAGALVVADRVARTLREEPFDVAGTKMPVTASIGLALFPSRGVHSKEELLRSADRALYRAKDEGRDRICVFQEQGYLFAPGKTG</sequence>
<keyword evidence="7" id="KW-1185">Reference proteome</keyword>
<dbReference type="FunFam" id="3.30.70.270:FF:000001">
    <property type="entry name" value="Diguanylate cyclase domain protein"/>
    <property type="match status" value="1"/>
</dbReference>
<protein>
    <recommendedName>
        <fullName evidence="1">diguanylate cyclase</fullName>
        <ecNumber evidence="1">2.7.7.65</ecNumber>
    </recommendedName>
</protein>
<gene>
    <name evidence="6" type="ORF">DB32_004695</name>
</gene>
<dbReference type="SMART" id="SM00267">
    <property type="entry name" value="GGDEF"/>
    <property type="match status" value="1"/>
</dbReference>
<dbReference type="Proteomes" id="UP000034883">
    <property type="component" value="Chromosome"/>
</dbReference>
<keyword evidence="3" id="KW-0597">Phosphoprotein</keyword>
<dbReference type="InterPro" id="IPR043128">
    <property type="entry name" value="Rev_trsase/Diguanyl_cyclase"/>
</dbReference>
<dbReference type="SMART" id="SM00448">
    <property type="entry name" value="REC"/>
    <property type="match status" value="1"/>
</dbReference>
<dbReference type="Gene3D" id="3.40.50.2300">
    <property type="match status" value="1"/>
</dbReference>
<evidence type="ECO:0000256" key="2">
    <source>
        <dbReference type="ARBA" id="ARBA00034247"/>
    </source>
</evidence>
<feature type="domain" description="GGDEF" evidence="5">
    <location>
        <begin position="181"/>
        <end position="315"/>
    </location>
</feature>